<keyword evidence="1" id="KW-0732">Signal</keyword>
<feature type="chain" id="PRO_5042982701" evidence="1">
    <location>
        <begin position="23"/>
        <end position="155"/>
    </location>
</feature>
<reference evidence="2 3" key="1">
    <citation type="submission" date="2024-01" db="EMBL/GenBank/DDBJ databases">
        <title>The genome of the rayed Mediterranean limpet Patella caerulea (Linnaeus, 1758).</title>
        <authorList>
            <person name="Anh-Thu Weber A."/>
            <person name="Halstead-Nussloch G."/>
        </authorList>
    </citation>
    <scope>NUCLEOTIDE SEQUENCE [LARGE SCALE GENOMIC DNA]</scope>
    <source>
        <strain evidence="2">AATW-2023a</strain>
        <tissue evidence="2">Whole specimen</tissue>
    </source>
</reference>
<sequence>MRGQCILVVCCLILQAVSRCEALSGRTIANTARSYIGETRWSESSNYQGLRGQPKCNIFVADVVSQAGGSVPRRYGVRGIIGAGEWGSRWSFYLGVSPCWKNFDRPQIGDVIGYGGHVGIMTGPGKTTSAAQYRVVENNWGFRSGQSPVYWRYIC</sequence>
<proteinExistence type="predicted"/>
<dbReference type="SUPFAM" id="SSF54001">
    <property type="entry name" value="Cysteine proteinases"/>
    <property type="match status" value="1"/>
</dbReference>
<accession>A0AAN8JB87</accession>
<evidence type="ECO:0000313" key="2">
    <source>
        <dbReference type="EMBL" id="KAK6173665.1"/>
    </source>
</evidence>
<dbReference type="Proteomes" id="UP001347796">
    <property type="component" value="Unassembled WGS sequence"/>
</dbReference>
<name>A0AAN8JB87_PATCE</name>
<dbReference type="EMBL" id="JAZGQO010000011">
    <property type="protein sequence ID" value="KAK6173665.1"/>
    <property type="molecule type" value="Genomic_DNA"/>
</dbReference>
<keyword evidence="3" id="KW-1185">Reference proteome</keyword>
<organism evidence="2 3">
    <name type="scientific">Patella caerulea</name>
    <name type="common">Rayed Mediterranean limpet</name>
    <dbReference type="NCBI Taxonomy" id="87958"/>
    <lineage>
        <taxon>Eukaryota</taxon>
        <taxon>Metazoa</taxon>
        <taxon>Spiralia</taxon>
        <taxon>Lophotrochozoa</taxon>
        <taxon>Mollusca</taxon>
        <taxon>Gastropoda</taxon>
        <taxon>Patellogastropoda</taxon>
        <taxon>Patelloidea</taxon>
        <taxon>Patellidae</taxon>
        <taxon>Patella</taxon>
    </lineage>
</organism>
<protein>
    <submittedName>
        <fullName evidence="2">Uncharacterized protein</fullName>
    </submittedName>
</protein>
<comment type="caution">
    <text evidence="2">The sequence shown here is derived from an EMBL/GenBank/DDBJ whole genome shotgun (WGS) entry which is preliminary data.</text>
</comment>
<dbReference type="InterPro" id="IPR038765">
    <property type="entry name" value="Papain-like_cys_pep_sf"/>
</dbReference>
<evidence type="ECO:0000313" key="3">
    <source>
        <dbReference type="Proteomes" id="UP001347796"/>
    </source>
</evidence>
<dbReference type="Gene3D" id="3.90.1720.10">
    <property type="entry name" value="endopeptidase domain like (from Nostoc punctiforme)"/>
    <property type="match status" value="1"/>
</dbReference>
<evidence type="ECO:0000256" key="1">
    <source>
        <dbReference type="SAM" id="SignalP"/>
    </source>
</evidence>
<feature type="signal peptide" evidence="1">
    <location>
        <begin position="1"/>
        <end position="22"/>
    </location>
</feature>
<gene>
    <name evidence="2" type="ORF">SNE40_017076</name>
</gene>
<dbReference type="AlphaFoldDB" id="A0AAN8JB87"/>